<organism evidence="1 2">
    <name type="scientific">Leptospira weilii serovar Ranarum str. ICFT</name>
    <dbReference type="NCBI Taxonomy" id="1218598"/>
    <lineage>
        <taxon>Bacteria</taxon>
        <taxon>Pseudomonadati</taxon>
        <taxon>Spirochaetota</taxon>
        <taxon>Spirochaetia</taxon>
        <taxon>Leptospirales</taxon>
        <taxon>Leptospiraceae</taxon>
        <taxon>Leptospira</taxon>
    </lineage>
</organism>
<name>N1WSU2_9LEPT</name>
<reference evidence="1" key="1">
    <citation type="submission" date="2013-03" db="EMBL/GenBank/DDBJ databases">
        <authorList>
            <person name="Harkins D.M."/>
            <person name="Durkin A.S."/>
            <person name="Brinkac L.M."/>
            <person name="Haft D.H."/>
            <person name="Selengut J.D."/>
            <person name="Sanka R."/>
            <person name="DePew J."/>
            <person name="Purushe J."/>
            <person name="Hartskeerl R.A."/>
            <person name="Ahmed A."/>
            <person name="van der Linden H."/>
            <person name="Goris M.G.A."/>
            <person name="Vinetz J.M."/>
            <person name="Sutton G.G."/>
            <person name="Nierman W.C."/>
            <person name="Fouts D.E."/>
        </authorList>
    </citation>
    <scope>NUCLEOTIDE SEQUENCE [LARGE SCALE GENOMIC DNA]</scope>
    <source>
        <strain evidence="1">ICFT</strain>
    </source>
</reference>
<comment type="caution">
    <text evidence="1">The sequence shown here is derived from an EMBL/GenBank/DDBJ whole genome shotgun (WGS) entry which is preliminary data.</text>
</comment>
<protein>
    <submittedName>
        <fullName evidence="1">Uncharacterized protein</fullName>
    </submittedName>
</protein>
<evidence type="ECO:0000313" key="1">
    <source>
        <dbReference type="EMBL" id="EMY78903.1"/>
    </source>
</evidence>
<accession>N1WSU2</accession>
<evidence type="ECO:0000313" key="2">
    <source>
        <dbReference type="Proteomes" id="UP000012313"/>
    </source>
</evidence>
<keyword evidence="2" id="KW-1185">Reference proteome</keyword>
<sequence length="221" mass="26769">MIKRTHLEKKWTSLRICSLIDFHIGRVEYSMSYLEIVDAPFRIGMEYEAIKSFDTFQQSKRYTYVGYNALYDDRSVVGYEHFFHDAENDKLHGWRSKERSNKKAVSFFNRVGGWEKPVSNSVTPIDSDGFDVSQGNKNLQTYIPYFKSLIEGEKDIRNWYEWLDENEKLLEKILSRGEYLRWKIYPIQEMEKFLRESKISFRRGYRYLWIDSDRLKYYLKM</sequence>
<dbReference type="EMBL" id="AOHC02000015">
    <property type="protein sequence ID" value="EMY78903.1"/>
    <property type="molecule type" value="Genomic_DNA"/>
</dbReference>
<dbReference type="Proteomes" id="UP000012313">
    <property type="component" value="Unassembled WGS sequence"/>
</dbReference>
<proteinExistence type="predicted"/>
<gene>
    <name evidence="1" type="ORF">LEP1GSC060_0865</name>
</gene>
<dbReference type="AlphaFoldDB" id="N1WSU2"/>